<comment type="caution">
    <text evidence="2">The sequence shown here is derived from an EMBL/GenBank/DDBJ whole genome shotgun (WGS) entry which is preliminary data.</text>
</comment>
<protein>
    <submittedName>
        <fullName evidence="2">Glycosyltransferase</fullName>
    </submittedName>
</protein>
<dbReference type="SUPFAM" id="SSF53756">
    <property type="entry name" value="UDP-Glycosyltransferase/glycogen phosphorylase"/>
    <property type="match status" value="1"/>
</dbReference>
<dbReference type="InterPro" id="IPR002213">
    <property type="entry name" value="UDP_glucos_trans"/>
</dbReference>
<evidence type="ECO:0000259" key="1">
    <source>
        <dbReference type="Pfam" id="PF06722"/>
    </source>
</evidence>
<feature type="domain" description="Erythromycin biosynthesis protein CIII-like C-terminal" evidence="1">
    <location>
        <begin position="267"/>
        <end position="388"/>
    </location>
</feature>
<evidence type="ECO:0000313" key="3">
    <source>
        <dbReference type="Proteomes" id="UP000696413"/>
    </source>
</evidence>
<dbReference type="PANTHER" id="PTHR48050">
    <property type="entry name" value="STEROL 3-BETA-GLUCOSYLTRANSFERASE"/>
    <property type="match status" value="1"/>
</dbReference>
<dbReference type="Pfam" id="PF06722">
    <property type="entry name" value="EryCIII-like_C"/>
    <property type="match status" value="1"/>
</dbReference>
<sequence length="413" mass="44086">MATILAYNTPAMGHLFPMTALLSELRSRGHDIALRTLAAGVGMGRNLGFAAAKVDPRIEAIPLDDANAPSPAVGLRRAFDTFARHAEYEVTDLQKAIAEVRPDALIVDANCWGGAAAAEASGVPWASFWPFIPYLTSRGVPPFGPGLRPWPGVLGRARDALVRQKTTGVIDEAMVRPLNRIRGQLGLAHIASSDDFVRRAPLVLVATAQPFDYPHPDWDNSIQFIGPCSFDPAPPQPPEWLAAIDRPIVLVSTSSEWHGDTDLARMALAALADEPVHVVVTFPAGIPADVTPPDNATVCEFVPHSLVMDRAACVVTHGGMGTTQKALARGVPVCVVPRGRDQFEVARRVAVARCGTRLTADHLTPARLRKNVRRAMAMAAGARRVAAGYAATGGTAYGADLIEQRLLTPIVAR</sequence>
<evidence type="ECO:0000313" key="2">
    <source>
        <dbReference type="EMBL" id="MBU8826348.1"/>
    </source>
</evidence>
<dbReference type="RefSeq" id="WP_073676997.1">
    <property type="nucleotide sequence ID" value="NZ_JAHBOL010000027.1"/>
</dbReference>
<dbReference type="Gene3D" id="3.40.50.2000">
    <property type="entry name" value="Glycogen Phosphorylase B"/>
    <property type="match status" value="2"/>
</dbReference>
<dbReference type="PANTHER" id="PTHR48050:SF13">
    <property type="entry name" value="STEROL 3-BETA-GLUCOSYLTRANSFERASE UGT80A2"/>
    <property type="match status" value="1"/>
</dbReference>
<reference evidence="2 3" key="1">
    <citation type="submission" date="2021-05" db="EMBL/GenBank/DDBJ databases">
        <title>Draft Genome Sequences of Clinical Respiratory Isolates of Mycobacterium goodii Recovered in Ireland.</title>
        <authorList>
            <person name="Flanagan P.R."/>
            <person name="Mok S."/>
            <person name="Roycroft E."/>
            <person name="Rogers T.R."/>
            <person name="Fitzgibbon M."/>
        </authorList>
    </citation>
    <scope>NUCLEOTIDE SEQUENCE [LARGE SCALE GENOMIC DNA]</scope>
    <source>
        <strain evidence="2 3">14IE55</strain>
    </source>
</reference>
<keyword evidence="3" id="KW-1185">Reference proteome</keyword>
<dbReference type="InterPro" id="IPR010610">
    <property type="entry name" value="EryCIII-like_C"/>
</dbReference>
<dbReference type="Proteomes" id="UP000696413">
    <property type="component" value="Unassembled WGS sequence"/>
</dbReference>
<dbReference type="InterPro" id="IPR050426">
    <property type="entry name" value="Glycosyltransferase_28"/>
</dbReference>
<accession>A0ABS6HUI9</accession>
<dbReference type="EMBL" id="JAHBOM010000024">
    <property type="protein sequence ID" value="MBU8826348.1"/>
    <property type="molecule type" value="Genomic_DNA"/>
</dbReference>
<organism evidence="2 3">
    <name type="scientific">Mycolicibacterium goodii</name>
    <name type="common">Mycobacterium goodii</name>
    <dbReference type="NCBI Taxonomy" id="134601"/>
    <lineage>
        <taxon>Bacteria</taxon>
        <taxon>Bacillati</taxon>
        <taxon>Actinomycetota</taxon>
        <taxon>Actinomycetes</taxon>
        <taxon>Mycobacteriales</taxon>
        <taxon>Mycobacteriaceae</taxon>
        <taxon>Mycolicibacterium</taxon>
    </lineage>
</organism>
<name>A0ABS6HUI9_MYCGD</name>
<proteinExistence type="predicted"/>
<dbReference type="CDD" id="cd03784">
    <property type="entry name" value="GT1_Gtf-like"/>
    <property type="match status" value="1"/>
</dbReference>
<gene>
    <name evidence="2" type="ORF">KL859_26175</name>
</gene>